<dbReference type="AlphaFoldDB" id="A0A0C3E339"/>
<proteinExistence type="predicted"/>
<feature type="region of interest" description="Disordered" evidence="1">
    <location>
        <begin position="32"/>
        <end position="72"/>
    </location>
</feature>
<dbReference type="EMBL" id="KN832870">
    <property type="protein sequence ID" value="KIN08763.1"/>
    <property type="molecule type" value="Genomic_DNA"/>
</dbReference>
<accession>A0A0C3E339</accession>
<dbReference type="Proteomes" id="UP000054321">
    <property type="component" value="Unassembled WGS sequence"/>
</dbReference>
<dbReference type="STRING" id="913774.A0A0C3E339"/>
<dbReference type="InParanoid" id="A0A0C3E339"/>
<evidence type="ECO:0000313" key="2">
    <source>
        <dbReference type="EMBL" id="KIN08763.1"/>
    </source>
</evidence>
<gene>
    <name evidence="2" type="ORF">OIDMADRAFT_16757</name>
</gene>
<dbReference type="HOGENOM" id="CLU_1741100_0_0_1"/>
<reference evidence="3" key="2">
    <citation type="submission" date="2015-01" db="EMBL/GenBank/DDBJ databases">
        <title>Evolutionary Origins and Diversification of the Mycorrhizal Mutualists.</title>
        <authorList>
            <consortium name="DOE Joint Genome Institute"/>
            <consortium name="Mycorrhizal Genomics Consortium"/>
            <person name="Kohler A."/>
            <person name="Kuo A."/>
            <person name="Nagy L.G."/>
            <person name="Floudas D."/>
            <person name="Copeland A."/>
            <person name="Barry K.W."/>
            <person name="Cichocki N."/>
            <person name="Veneault-Fourrey C."/>
            <person name="LaButti K."/>
            <person name="Lindquist E.A."/>
            <person name="Lipzen A."/>
            <person name="Lundell T."/>
            <person name="Morin E."/>
            <person name="Murat C."/>
            <person name="Riley R."/>
            <person name="Ohm R."/>
            <person name="Sun H."/>
            <person name="Tunlid A."/>
            <person name="Henrissat B."/>
            <person name="Grigoriev I.V."/>
            <person name="Hibbett D.S."/>
            <person name="Martin F."/>
        </authorList>
    </citation>
    <scope>NUCLEOTIDE SEQUENCE [LARGE SCALE GENOMIC DNA]</scope>
    <source>
        <strain evidence="3">Zn</strain>
    </source>
</reference>
<organism evidence="2 3">
    <name type="scientific">Oidiodendron maius (strain Zn)</name>
    <dbReference type="NCBI Taxonomy" id="913774"/>
    <lineage>
        <taxon>Eukaryota</taxon>
        <taxon>Fungi</taxon>
        <taxon>Dikarya</taxon>
        <taxon>Ascomycota</taxon>
        <taxon>Pezizomycotina</taxon>
        <taxon>Leotiomycetes</taxon>
        <taxon>Leotiomycetes incertae sedis</taxon>
        <taxon>Myxotrichaceae</taxon>
        <taxon>Oidiodendron</taxon>
    </lineage>
</organism>
<name>A0A0C3E339_OIDMZ</name>
<evidence type="ECO:0000256" key="1">
    <source>
        <dbReference type="SAM" id="MobiDB-lite"/>
    </source>
</evidence>
<feature type="compositionally biased region" description="Low complexity" evidence="1">
    <location>
        <begin position="44"/>
        <end position="57"/>
    </location>
</feature>
<keyword evidence="3" id="KW-1185">Reference proteome</keyword>
<dbReference type="OrthoDB" id="4161332at2759"/>
<protein>
    <submittedName>
        <fullName evidence="2">Uncharacterized protein</fullName>
    </submittedName>
</protein>
<sequence>MLVLSNLRETYWSAGVMYRLFEKAQMILGNSNPELPRAARGTASRNNRTTSQNRNQNYVNPPLDQRHGHQESDISMLLTPEPNLPLNEQPAPSWFNTSPRFSNVDQLLSPGFSLSENVFQDLFPDYDGGMVYDPIVPVSNGISEDMLYNI</sequence>
<evidence type="ECO:0000313" key="3">
    <source>
        <dbReference type="Proteomes" id="UP000054321"/>
    </source>
</evidence>
<reference evidence="2 3" key="1">
    <citation type="submission" date="2014-04" db="EMBL/GenBank/DDBJ databases">
        <authorList>
            <consortium name="DOE Joint Genome Institute"/>
            <person name="Kuo A."/>
            <person name="Martino E."/>
            <person name="Perotto S."/>
            <person name="Kohler A."/>
            <person name="Nagy L.G."/>
            <person name="Floudas D."/>
            <person name="Copeland A."/>
            <person name="Barry K.W."/>
            <person name="Cichocki N."/>
            <person name="Veneault-Fourrey C."/>
            <person name="LaButti K."/>
            <person name="Lindquist E.A."/>
            <person name="Lipzen A."/>
            <person name="Lundell T."/>
            <person name="Morin E."/>
            <person name="Murat C."/>
            <person name="Sun H."/>
            <person name="Tunlid A."/>
            <person name="Henrissat B."/>
            <person name="Grigoriev I.V."/>
            <person name="Hibbett D.S."/>
            <person name="Martin F."/>
            <person name="Nordberg H.P."/>
            <person name="Cantor M.N."/>
            <person name="Hua S.X."/>
        </authorList>
    </citation>
    <scope>NUCLEOTIDE SEQUENCE [LARGE SCALE GENOMIC DNA]</scope>
    <source>
        <strain evidence="2 3">Zn</strain>
    </source>
</reference>